<feature type="modified residue" description="4-aspartylphosphate" evidence="1">
    <location>
        <position position="59"/>
    </location>
</feature>
<dbReference type="Proteomes" id="UP000289775">
    <property type="component" value="Unassembled WGS sequence"/>
</dbReference>
<dbReference type="GO" id="GO:0000160">
    <property type="term" value="P:phosphorelay signal transduction system"/>
    <property type="evidence" value="ECO:0007669"/>
    <property type="project" value="InterPro"/>
</dbReference>
<comment type="caution">
    <text evidence="3">The sequence shown here is derived from an EMBL/GenBank/DDBJ whole genome shotgun (WGS) entry which is preliminary data.</text>
</comment>
<dbReference type="Gene3D" id="3.40.50.2300">
    <property type="match status" value="1"/>
</dbReference>
<dbReference type="EMBL" id="JUIW01000009">
    <property type="protein sequence ID" value="RYJ41667.1"/>
    <property type="molecule type" value="Genomic_DNA"/>
</dbReference>
<dbReference type="RefSeq" id="WP_129751690.1">
    <property type="nucleotide sequence ID" value="NZ_JUIW01000009.1"/>
</dbReference>
<feature type="domain" description="Response regulatory" evidence="2">
    <location>
        <begin position="4"/>
        <end position="132"/>
    </location>
</feature>
<dbReference type="InterPro" id="IPR001789">
    <property type="entry name" value="Sig_transdc_resp-reg_receiver"/>
</dbReference>
<dbReference type="AlphaFoldDB" id="A0A444W709"/>
<dbReference type="PROSITE" id="PS50110">
    <property type="entry name" value="RESPONSE_REGULATORY"/>
    <property type="match status" value="1"/>
</dbReference>
<proteinExistence type="predicted"/>
<evidence type="ECO:0000313" key="3">
    <source>
        <dbReference type="EMBL" id="RYJ41667.1"/>
    </source>
</evidence>
<sequence>MFKKILITEDIDSINLGLTTALKEKYNADVRSTKYCDEAFLKIKKAIFEKEPYDLIITDLSFTEDHRESKIASGEELIKTIKAEQSDIGVIVYTIEDRPYKVKSLFEDYKIDAYIIKGRESTQELIEAIDTISKSQKKSTYISPKLNQLLKEDLFFEIEQYDIDLIKNLSKGLTQDEISYLLKKEGKTPSSISSIEKRINKLKIFFKAKNTIHLISIAKDMGII</sequence>
<gene>
    <name evidence="3" type="ORF">NU09_2592</name>
</gene>
<evidence type="ECO:0000256" key="1">
    <source>
        <dbReference type="PROSITE-ProRule" id="PRU00169"/>
    </source>
</evidence>
<accession>A0A444W709</accession>
<protein>
    <submittedName>
        <fullName evidence="3">Response regulator GacA</fullName>
    </submittedName>
</protein>
<name>A0A444W709_9FLAO</name>
<dbReference type="SUPFAM" id="SSF52172">
    <property type="entry name" value="CheY-like"/>
    <property type="match status" value="1"/>
</dbReference>
<keyword evidence="4" id="KW-1185">Reference proteome</keyword>
<organism evidence="3 4">
    <name type="scientific">Flavobacterium beibuense</name>
    <dbReference type="NCBI Taxonomy" id="657326"/>
    <lineage>
        <taxon>Bacteria</taxon>
        <taxon>Pseudomonadati</taxon>
        <taxon>Bacteroidota</taxon>
        <taxon>Flavobacteriia</taxon>
        <taxon>Flavobacteriales</taxon>
        <taxon>Flavobacteriaceae</taxon>
        <taxon>Flavobacterium</taxon>
    </lineage>
</organism>
<evidence type="ECO:0000313" key="4">
    <source>
        <dbReference type="Proteomes" id="UP000289775"/>
    </source>
</evidence>
<dbReference type="InterPro" id="IPR011006">
    <property type="entry name" value="CheY-like_superfamily"/>
</dbReference>
<keyword evidence="1" id="KW-0597">Phosphoprotein</keyword>
<reference evidence="3 4" key="1">
    <citation type="submission" date="2014-12" db="EMBL/GenBank/DDBJ databases">
        <title>Genome sequence of Flavobacterium beibuense RSKm HC5.</title>
        <authorList>
            <person name="Kim J.F."/>
            <person name="Song J.Y."/>
            <person name="Kwak M.-J."/>
            <person name="Lee S.-W."/>
        </authorList>
    </citation>
    <scope>NUCLEOTIDE SEQUENCE [LARGE SCALE GENOMIC DNA]</scope>
    <source>
        <strain evidence="3 4">RSKm HC5</strain>
    </source>
</reference>
<dbReference type="OrthoDB" id="659223at2"/>
<evidence type="ECO:0000259" key="2">
    <source>
        <dbReference type="PROSITE" id="PS50110"/>
    </source>
</evidence>